<feature type="non-terminal residue" evidence="2">
    <location>
        <position position="229"/>
    </location>
</feature>
<keyword evidence="3" id="KW-1185">Reference proteome</keyword>
<accession>A0AAD8AAY0</accession>
<reference evidence="2" key="2">
    <citation type="submission" date="2023-05" db="EMBL/GenBank/DDBJ databases">
        <authorList>
            <person name="Fouks B."/>
        </authorList>
    </citation>
    <scope>NUCLEOTIDE SEQUENCE</scope>
    <source>
        <strain evidence="2">Stay&amp;Tobe</strain>
        <tissue evidence="2">Testes</tissue>
    </source>
</reference>
<keyword evidence="1" id="KW-0732">Signal</keyword>
<feature type="signal peptide" evidence="1">
    <location>
        <begin position="1"/>
        <end position="17"/>
    </location>
</feature>
<proteinExistence type="predicted"/>
<protein>
    <submittedName>
        <fullName evidence="2">Uncharacterized protein</fullName>
    </submittedName>
</protein>
<feature type="chain" id="PRO_5042228996" evidence="1">
    <location>
        <begin position="18"/>
        <end position="229"/>
    </location>
</feature>
<dbReference type="AlphaFoldDB" id="A0AAD8AAY0"/>
<evidence type="ECO:0000256" key="1">
    <source>
        <dbReference type="SAM" id="SignalP"/>
    </source>
</evidence>
<evidence type="ECO:0000313" key="2">
    <source>
        <dbReference type="EMBL" id="KAJ9594932.1"/>
    </source>
</evidence>
<dbReference type="EMBL" id="JASPKZ010002704">
    <property type="protein sequence ID" value="KAJ9594932.1"/>
    <property type="molecule type" value="Genomic_DNA"/>
</dbReference>
<name>A0AAD8AAY0_DIPPU</name>
<comment type="caution">
    <text evidence="2">The sequence shown here is derived from an EMBL/GenBank/DDBJ whole genome shotgun (WGS) entry which is preliminary data.</text>
</comment>
<evidence type="ECO:0000313" key="3">
    <source>
        <dbReference type="Proteomes" id="UP001233999"/>
    </source>
</evidence>
<gene>
    <name evidence="2" type="ORF">L9F63_013792</name>
</gene>
<feature type="non-terminal residue" evidence="2">
    <location>
        <position position="1"/>
    </location>
</feature>
<dbReference type="Proteomes" id="UP001233999">
    <property type="component" value="Unassembled WGS sequence"/>
</dbReference>
<organism evidence="2 3">
    <name type="scientific">Diploptera punctata</name>
    <name type="common">Pacific beetle cockroach</name>
    <dbReference type="NCBI Taxonomy" id="6984"/>
    <lineage>
        <taxon>Eukaryota</taxon>
        <taxon>Metazoa</taxon>
        <taxon>Ecdysozoa</taxon>
        <taxon>Arthropoda</taxon>
        <taxon>Hexapoda</taxon>
        <taxon>Insecta</taxon>
        <taxon>Pterygota</taxon>
        <taxon>Neoptera</taxon>
        <taxon>Polyneoptera</taxon>
        <taxon>Dictyoptera</taxon>
        <taxon>Blattodea</taxon>
        <taxon>Blaberoidea</taxon>
        <taxon>Blaberidae</taxon>
        <taxon>Diplopterinae</taxon>
        <taxon>Diploptera</taxon>
    </lineage>
</organism>
<sequence>KSITICLLATLIATIKSENIQDNGVRENLKQLNNNVTDEKEGSASVFVPSFGPPQPPNHINPFLFHNFGPSPIHAYQFMFSHGYPYACTFPYSKFLAPFVPSQRDLFLDSHQPATFHYPHEHLKLPYAEHFPNYLPYNYHHLYHHHNHHETFYQPHPVYIKQHYPLSFPHISQHNIPHISQHDIPHINPHAFQSVVNYGHINLHHGDHFEPHDNGKEVPFHFQHHIPIT</sequence>
<reference evidence="2" key="1">
    <citation type="journal article" date="2023" name="IScience">
        <title>Live-bearing cockroach genome reveals convergent evolutionary mechanisms linked to viviparity in insects and beyond.</title>
        <authorList>
            <person name="Fouks B."/>
            <person name="Harrison M.C."/>
            <person name="Mikhailova A.A."/>
            <person name="Marchal E."/>
            <person name="English S."/>
            <person name="Carruthers M."/>
            <person name="Jennings E.C."/>
            <person name="Chiamaka E.L."/>
            <person name="Frigard R.A."/>
            <person name="Pippel M."/>
            <person name="Attardo G.M."/>
            <person name="Benoit J.B."/>
            <person name="Bornberg-Bauer E."/>
            <person name="Tobe S.S."/>
        </authorList>
    </citation>
    <scope>NUCLEOTIDE SEQUENCE</scope>
    <source>
        <strain evidence="2">Stay&amp;Tobe</strain>
    </source>
</reference>